<evidence type="ECO:0000256" key="1">
    <source>
        <dbReference type="SAM" id="MobiDB-lite"/>
    </source>
</evidence>
<sequence>MQIGKPSYATVLKYGKAPMRGRGPPRPTAAPTPEGQGRERFAVIFDNNWDLHEGKVRLANKHHTAENEGHQTPPVLSAQTAMLTESAFDLGHQPSTLDKTITSGHHAGYVSTPSLGNVLQAQDEGSCWSPQATFMSMSPVFLDTLLPSPDEWEPLETSTPLPRWT</sequence>
<evidence type="ECO:0000313" key="3">
    <source>
        <dbReference type="Proteomes" id="UP000814176"/>
    </source>
</evidence>
<gene>
    <name evidence="2" type="ORF">C8Q71DRAFT_247276</name>
</gene>
<evidence type="ECO:0000313" key="2">
    <source>
        <dbReference type="EMBL" id="KAH9833001.1"/>
    </source>
</evidence>
<comment type="caution">
    <text evidence="2">The sequence shown here is derived from an EMBL/GenBank/DDBJ whole genome shotgun (WGS) entry which is preliminary data.</text>
</comment>
<keyword evidence="3" id="KW-1185">Reference proteome</keyword>
<dbReference type="RefSeq" id="XP_047775767.1">
    <property type="nucleotide sequence ID" value="XM_047917282.1"/>
</dbReference>
<proteinExistence type="predicted"/>
<reference evidence="2 3" key="1">
    <citation type="journal article" date="2021" name="Environ. Microbiol.">
        <title>Gene family expansions and transcriptome signatures uncover fungal adaptations to wood decay.</title>
        <authorList>
            <person name="Hage H."/>
            <person name="Miyauchi S."/>
            <person name="Viragh M."/>
            <person name="Drula E."/>
            <person name="Min B."/>
            <person name="Chaduli D."/>
            <person name="Navarro D."/>
            <person name="Favel A."/>
            <person name="Norest M."/>
            <person name="Lesage-Meessen L."/>
            <person name="Balint B."/>
            <person name="Merenyi Z."/>
            <person name="de Eugenio L."/>
            <person name="Morin E."/>
            <person name="Martinez A.T."/>
            <person name="Baldrian P."/>
            <person name="Stursova M."/>
            <person name="Martinez M.J."/>
            <person name="Novotny C."/>
            <person name="Magnuson J.K."/>
            <person name="Spatafora J.W."/>
            <person name="Maurice S."/>
            <person name="Pangilinan J."/>
            <person name="Andreopoulos W."/>
            <person name="LaButti K."/>
            <person name="Hundley H."/>
            <person name="Na H."/>
            <person name="Kuo A."/>
            <person name="Barry K."/>
            <person name="Lipzen A."/>
            <person name="Henrissat B."/>
            <person name="Riley R."/>
            <person name="Ahrendt S."/>
            <person name="Nagy L.G."/>
            <person name="Grigoriev I.V."/>
            <person name="Martin F."/>
            <person name="Rosso M.N."/>
        </authorList>
    </citation>
    <scope>NUCLEOTIDE SEQUENCE [LARGE SCALE GENOMIC DNA]</scope>
    <source>
        <strain evidence="2 3">CIRM-BRFM 1785</strain>
    </source>
</reference>
<accession>A0ABQ8K6Y0</accession>
<organism evidence="2 3">
    <name type="scientific">Rhodofomes roseus</name>
    <dbReference type="NCBI Taxonomy" id="34475"/>
    <lineage>
        <taxon>Eukaryota</taxon>
        <taxon>Fungi</taxon>
        <taxon>Dikarya</taxon>
        <taxon>Basidiomycota</taxon>
        <taxon>Agaricomycotina</taxon>
        <taxon>Agaricomycetes</taxon>
        <taxon>Polyporales</taxon>
        <taxon>Rhodofomes</taxon>
    </lineage>
</organism>
<feature type="region of interest" description="Disordered" evidence="1">
    <location>
        <begin position="14"/>
        <end position="37"/>
    </location>
</feature>
<dbReference type="Proteomes" id="UP000814176">
    <property type="component" value="Unassembled WGS sequence"/>
</dbReference>
<dbReference type="EMBL" id="JADCUA010000020">
    <property type="protein sequence ID" value="KAH9833001.1"/>
    <property type="molecule type" value="Genomic_DNA"/>
</dbReference>
<name>A0ABQ8K6Y0_9APHY</name>
<protein>
    <submittedName>
        <fullName evidence="2">Uncharacterized protein</fullName>
    </submittedName>
</protein>
<dbReference type="GeneID" id="71998014"/>